<name>A0A0D8YAT7_DICVI</name>
<organism evidence="1 2">
    <name type="scientific">Dictyocaulus viviparus</name>
    <name type="common">Bovine lungworm</name>
    <dbReference type="NCBI Taxonomy" id="29172"/>
    <lineage>
        <taxon>Eukaryota</taxon>
        <taxon>Metazoa</taxon>
        <taxon>Ecdysozoa</taxon>
        <taxon>Nematoda</taxon>
        <taxon>Chromadorea</taxon>
        <taxon>Rhabditida</taxon>
        <taxon>Rhabditina</taxon>
        <taxon>Rhabditomorpha</taxon>
        <taxon>Strongyloidea</taxon>
        <taxon>Metastrongylidae</taxon>
        <taxon>Dictyocaulus</taxon>
    </lineage>
</organism>
<evidence type="ECO:0000313" key="2">
    <source>
        <dbReference type="Proteomes" id="UP000053766"/>
    </source>
</evidence>
<dbReference type="InterPro" id="IPR027095">
    <property type="entry name" value="Golgin-45"/>
</dbReference>
<dbReference type="OrthoDB" id="5959043at2759"/>
<reference evidence="2" key="2">
    <citation type="journal article" date="2016" name="Sci. Rep.">
        <title>Dictyocaulus viviparus genome, variome and transcriptome elucidate lungworm biology and support future intervention.</title>
        <authorList>
            <person name="McNulty S.N."/>
            <person name="Strube C."/>
            <person name="Rosa B.A."/>
            <person name="Martin J.C."/>
            <person name="Tyagi R."/>
            <person name="Choi Y.J."/>
            <person name="Wang Q."/>
            <person name="Hallsworth Pepin K."/>
            <person name="Zhang X."/>
            <person name="Ozersky P."/>
            <person name="Wilson R.K."/>
            <person name="Sternberg P.W."/>
            <person name="Gasser R.B."/>
            <person name="Mitreva M."/>
        </authorList>
    </citation>
    <scope>NUCLEOTIDE SEQUENCE [LARGE SCALE GENOMIC DNA]</scope>
    <source>
        <strain evidence="2">HannoverDv2000</strain>
    </source>
</reference>
<accession>A0A0D8YAT7</accession>
<gene>
    <name evidence="1" type="ORF">DICVIV_00637</name>
</gene>
<protein>
    <submittedName>
        <fullName evidence="1">Uncharacterized protein</fullName>
    </submittedName>
</protein>
<reference evidence="1 2" key="1">
    <citation type="submission" date="2013-11" db="EMBL/GenBank/DDBJ databases">
        <title>Draft genome of the bovine lungworm Dictyocaulus viviparus.</title>
        <authorList>
            <person name="Mitreva M."/>
        </authorList>
    </citation>
    <scope>NUCLEOTIDE SEQUENCE [LARGE SCALE GENOMIC DNA]</scope>
    <source>
        <strain evidence="1 2">HannoverDv2000</strain>
    </source>
</reference>
<sequence>MQKFVLENITIKHYFQEATLKQQLTDLKHQLDLERKLCTELKRLMVATISEDLQEKVVALTMDKISLAHRVEEFSAKILSEDEQIEQLQIDRDLWRCKFLAQSIRTDELSFRMKELMGMLRDAQRIVRDICGNNSNVSDEVRRFATLDLYAFFGRSPCEQRNRRLCPNYSNVTISCCRNCSGREIYLL</sequence>
<dbReference type="GO" id="GO:0000139">
    <property type="term" value="C:Golgi membrane"/>
    <property type="evidence" value="ECO:0007669"/>
    <property type="project" value="TreeGrafter"/>
</dbReference>
<dbReference type="Proteomes" id="UP000053766">
    <property type="component" value="Unassembled WGS sequence"/>
</dbReference>
<proteinExistence type="predicted"/>
<evidence type="ECO:0000313" key="1">
    <source>
        <dbReference type="EMBL" id="KJH53139.1"/>
    </source>
</evidence>
<dbReference type="STRING" id="29172.A0A0D8YAT7"/>
<dbReference type="PANTHER" id="PTHR13066">
    <property type="entry name" value="BASIC LEUCINE ZIPPER NUCLEAR FACTOR 1 BLZF1 PROTEIN"/>
    <property type="match status" value="1"/>
</dbReference>
<dbReference type="AlphaFoldDB" id="A0A0D8YAT7"/>
<keyword evidence="2" id="KW-1185">Reference proteome</keyword>
<dbReference type="GO" id="GO:0043001">
    <property type="term" value="P:Golgi to plasma membrane protein transport"/>
    <property type="evidence" value="ECO:0007669"/>
    <property type="project" value="InterPro"/>
</dbReference>
<dbReference type="PANTHER" id="PTHR13066:SF2">
    <property type="entry name" value="GOLGIN-45"/>
    <property type="match status" value="1"/>
</dbReference>
<dbReference type="GO" id="GO:0007030">
    <property type="term" value="P:Golgi organization"/>
    <property type="evidence" value="ECO:0007669"/>
    <property type="project" value="InterPro"/>
</dbReference>
<dbReference type="EMBL" id="KN716155">
    <property type="protein sequence ID" value="KJH53139.1"/>
    <property type="molecule type" value="Genomic_DNA"/>
</dbReference>